<name>A0AAV6MH69_9ROSI</name>
<dbReference type="EMBL" id="JAGKQH010000014">
    <property type="protein sequence ID" value="KAG6581182.1"/>
    <property type="molecule type" value="Genomic_DNA"/>
</dbReference>
<dbReference type="InterPro" id="IPR050142">
    <property type="entry name" value="MADS-box/MEF2_TF"/>
</dbReference>
<dbReference type="Pfam" id="PF00319">
    <property type="entry name" value="SRF-TF"/>
    <property type="match status" value="1"/>
</dbReference>
<dbReference type="AlphaFoldDB" id="A0AAV6MH69"/>
<dbReference type="Proteomes" id="UP000685013">
    <property type="component" value="Chromosome 14"/>
</dbReference>
<dbReference type="GO" id="GO:0000981">
    <property type="term" value="F:DNA-binding transcription factor activity, RNA polymerase II-specific"/>
    <property type="evidence" value="ECO:0007669"/>
    <property type="project" value="InterPro"/>
</dbReference>
<organism evidence="2 3">
    <name type="scientific">Cucurbita argyrosperma subsp. sororia</name>
    <dbReference type="NCBI Taxonomy" id="37648"/>
    <lineage>
        <taxon>Eukaryota</taxon>
        <taxon>Viridiplantae</taxon>
        <taxon>Streptophyta</taxon>
        <taxon>Embryophyta</taxon>
        <taxon>Tracheophyta</taxon>
        <taxon>Spermatophyta</taxon>
        <taxon>Magnoliopsida</taxon>
        <taxon>eudicotyledons</taxon>
        <taxon>Gunneridae</taxon>
        <taxon>Pentapetalae</taxon>
        <taxon>rosids</taxon>
        <taxon>fabids</taxon>
        <taxon>Cucurbitales</taxon>
        <taxon>Cucurbitaceae</taxon>
        <taxon>Cucurbiteae</taxon>
        <taxon>Cucurbita</taxon>
    </lineage>
</organism>
<accession>A0AAV6MH69</accession>
<comment type="caution">
    <text evidence="2">The sequence shown here is derived from an EMBL/GenBank/DDBJ whole genome shotgun (WGS) entry which is preliminary data.</text>
</comment>
<evidence type="ECO:0000313" key="3">
    <source>
        <dbReference type="Proteomes" id="UP000685013"/>
    </source>
</evidence>
<protein>
    <submittedName>
        <fullName evidence="2">Agamous-like MADS-box protein AGL82</fullName>
    </submittedName>
</protein>
<dbReference type="PROSITE" id="PS50066">
    <property type="entry name" value="MADS_BOX_2"/>
    <property type="match status" value="1"/>
</dbReference>
<dbReference type="GO" id="GO:0045944">
    <property type="term" value="P:positive regulation of transcription by RNA polymerase II"/>
    <property type="evidence" value="ECO:0007669"/>
    <property type="project" value="InterPro"/>
</dbReference>
<feature type="non-terminal residue" evidence="2">
    <location>
        <position position="1"/>
    </location>
</feature>
<feature type="domain" description="MADS-box" evidence="1">
    <location>
        <begin position="1"/>
        <end position="50"/>
    </location>
</feature>
<dbReference type="InterPro" id="IPR033897">
    <property type="entry name" value="SRF-like_MADS-box"/>
</dbReference>
<dbReference type="InterPro" id="IPR002100">
    <property type="entry name" value="TF_MADSbox"/>
</dbReference>
<evidence type="ECO:0000313" key="2">
    <source>
        <dbReference type="EMBL" id="KAG6581182.1"/>
    </source>
</evidence>
<dbReference type="PANTHER" id="PTHR48019">
    <property type="entry name" value="SERUM RESPONSE FACTOR HOMOLOG"/>
    <property type="match status" value="1"/>
</dbReference>
<gene>
    <name evidence="2" type="primary">AGL82</name>
    <name evidence="2" type="ORF">SDJN03_21184</name>
</gene>
<dbReference type="GO" id="GO:0046983">
    <property type="term" value="F:protein dimerization activity"/>
    <property type="evidence" value="ECO:0007669"/>
    <property type="project" value="InterPro"/>
</dbReference>
<keyword evidence="3" id="KW-1185">Reference proteome</keyword>
<reference evidence="2 3" key="1">
    <citation type="journal article" date="2021" name="Hortic Res">
        <title>The domestication of Cucurbita argyrosperma as revealed by the genome of its wild relative.</title>
        <authorList>
            <person name="Barrera-Redondo J."/>
            <person name="Sanchez-de la Vega G."/>
            <person name="Aguirre-Liguori J.A."/>
            <person name="Castellanos-Morales G."/>
            <person name="Gutierrez-Guerrero Y.T."/>
            <person name="Aguirre-Dugua X."/>
            <person name="Aguirre-Planter E."/>
            <person name="Tenaillon M.I."/>
            <person name="Lira-Saade R."/>
            <person name="Eguiarte L.E."/>
        </authorList>
    </citation>
    <scope>NUCLEOTIDE SEQUENCE [LARGE SCALE GENOMIC DNA]</scope>
    <source>
        <strain evidence="2">JBR-2021</strain>
    </source>
</reference>
<evidence type="ECO:0000259" key="1">
    <source>
        <dbReference type="PROSITE" id="PS50066"/>
    </source>
</evidence>
<dbReference type="SMART" id="SM00432">
    <property type="entry name" value="MADS"/>
    <property type="match status" value="1"/>
</dbReference>
<proteinExistence type="predicted"/>
<dbReference type="GO" id="GO:0000987">
    <property type="term" value="F:cis-regulatory region sequence-specific DNA binding"/>
    <property type="evidence" value="ECO:0007669"/>
    <property type="project" value="InterPro"/>
</dbReference>
<sequence length="459" mass="51983">MGRGTLSLKLISNPKSRRTTFQKRKKSLMKKAYELSTLCDVQTCVVIASEEFETWPSDRTQVEAMIRSYKSQSFCKQSAKSSYDLNQFFSDRKNKIVTETSKLREKVQKSKDTNSDDHLDSLSEHQLKALMATLDSKIGVADSMIEFMEADYDYLIEGAVEISSIDKQTFRPLETEASPELNIPELGMEANYDYLIRGDTEILSVDTQTLSPFEIELSTKFDVSEMFTESNYDPLIKGDAEIVSIDTQTFSPFETEASPEFDVSEMLMEANNDHLIEGAAEIVSIDTQTFSPLEIEASTEFDVSEMFMESNYDPLIEGAAEIVSIDTQTFSPFETDVSPEFDVSEMFMEANNDHLIEVAAKITNIDTQTSRSNPWERVSSPELNFSETFMEGIYDDMIEEPTEIPTLNALETEVFSELDISELLAGSDEFEFNVEGFQSLLEDEDQQTLAENHSFIFQS</sequence>
<dbReference type="CDD" id="cd00266">
    <property type="entry name" value="MADS_SRF_like"/>
    <property type="match status" value="1"/>
</dbReference>